<evidence type="ECO:0000313" key="3">
    <source>
        <dbReference type="Proteomes" id="UP000002872"/>
    </source>
</evidence>
<feature type="transmembrane region" description="Helical" evidence="1">
    <location>
        <begin position="135"/>
        <end position="159"/>
    </location>
</feature>
<dbReference type="OMA" id="CRECVER"/>
<dbReference type="InterPro" id="IPR031502">
    <property type="entry name" value="Zf_ribonucleo"/>
</dbReference>
<accession>I3EH17</accession>
<feature type="transmembrane region" description="Helical" evidence="1">
    <location>
        <begin position="171"/>
        <end position="199"/>
    </location>
</feature>
<protein>
    <submittedName>
        <fullName evidence="2">Uncharacterized protein</fullName>
    </submittedName>
</protein>
<gene>
    <name evidence="2" type="ORF">NEQG_01204</name>
</gene>
<keyword evidence="1" id="KW-0812">Transmembrane</keyword>
<dbReference type="EMBL" id="GL870878">
    <property type="protein sequence ID" value="EIJ88514.1"/>
    <property type="molecule type" value="Genomic_DNA"/>
</dbReference>
<dbReference type="Pfam" id="PF17026">
    <property type="entry name" value="zf-RRPl_C4"/>
    <property type="match status" value="1"/>
</dbReference>
<dbReference type="Proteomes" id="UP000002872">
    <property type="component" value="Unassembled WGS sequence"/>
</dbReference>
<proteinExistence type="predicted"/>
<keyword evidence="1" id="KW-1133">Transmembrane helix</keyword>
<dbReference type="InParanoid" id="I3EH17"/>
<organism evidence="2 3">
    <name type="scientific">Nematocida parisii (strain ERTm3)</name>
    <name type="common">Nematode killer fungus</name>
    <dbReference type="NCBI Taxonomy" id="935791"/>
    <lineage>
        <taxon>Eukaryota</taxon>
        <taxon>Fungi</taxon>
        <taxon>Fungi incertae sedis</taxon>
        <taxon>Microsporidia</taxon>
        <taxon>Nematocida</taxon>
    </lineage>
</organism>
<dbReference type="HOGENOM" id="CLU_946959_0_0_1"/>
<dbReference type="VEuPathDB" id="MicrosporidiaDB:NEQG_01204"/>
<dbReference type="OrthoDB" id="2186725at2759"/>
<keyword evidence="3" id="KW-1185">Reference proteome</keyword>
<evidence type="ECO:0000313" key="2">
    <source>
        <dbReference type="EMBL" id="EIJ88514.1"/>
    </source>
</evidence>
<name>I3EH17_NEMP3</name>
<keyword evidence="1" id="KW-0472">Membrane</keyword>
<dbReference type="AlphaFoldDB" id="I3EH17"/>
<reference evidence="2" key="1">
    <citation type="submission" date="2011-01" db="EMBL/GenBank/DDBJ databases">
        <title>The Genome Sequence of Nematocida parisii strain ERTm3.</title>
        <authorList>
            <consortium name="The Broad Institute Genome Sequencing Platform"/>
            <consortium name="The Broad Institute Genome Sequencing Center for Infectious Disease"/>
            <person name="Cuomo C."/>
            <person name="Troemel E."/>
            <person name="Young S.K."/>
            <person name="Zeng Q."/>
            <person name="Gargeya S."/>
            <person name="Fitzgerald M."/>
            <person name="Haas B."/>
            <person name="Abouelleil A."/>
            <person name="Alvarado L."/>
            <person name="Arachchi H.M."/>
            <person name="Berlin A."/>
            <person name="Chapman S.B."/>
            <person name="Gearin G."/>
            <person name="Goldberg J."/>
            <person name="Griggs A."/>
            <person name="Gujja S."/>
            <person name="Hansen M."/>
            <person name="Heiman D."/>
            <person name="Howarth C."/>
            <person name="Larimer J."/>
            <person name="Lui A."/>
            <person name="MacDonald P.J.P."/>
            <person name="McCowen C."/>
            <person name="Montmayeur A."/>
            <person name="Murphy C."/>
            <person name="Neiman D."/>
            <person name="Pearson M."/>
            <person name="Priest M."/>
            <person name="Roberts A."/>
            <person name="Saif S."/>
            <person name="Shea T."/>
            <person name="Sisk P."/>
            <person name="Stolte C."/>
            <person name="Sykes S."/>
            <person name="Wortman J."/>
            <person name="Nusbaum C."/>
            <person name="Birren B."/>
        </authorList>
    </citation>
    <scope>NUCLEOTIDE SEQUENCE</scope>
    <source>
        <strain evidence="2">ERTm3</strain>
    </source>
</reference>
<evidence type="ECO:0000256" key="1">
    <source>
        <dbReference type="SAM" id="Phobius"/>
    </source>
</evidence>
<sequence>MKKCPYCFSKKLENLNETVYCDACQSYFRRTPTELVPIFIENKEVYRKYQKISERRILCTVCQERNENENEKFRAEDEQRLKLNKPIKNDTRTLVNSGLCRECVERVNSKLESDKNKYYSAYKSFLIKKRISGTAVIVTAVALSKWTGDFISSIILSIYMIKELRGMESVLISFIFCFISYFLKYSAVVFSVVVFIWLFTRRRCKEIIYLKFNLDVERIQKDILRKIKGLHIGKAKESNETENLKGRSFVHTAYNQHIRQSEELDEIAKGIACLKIKDTWYGKVDRLVEWLATT</sequence>